<comment type="caution">
    <text evidence="3">The sequence shown here is derived from an EMBL/GenBank/DDBJ whole genome shotgun (WGS) entry which is preliminary data.</text>
</comment>
<dbReference type="AlphaFoldDB" id="A0AAD3HDJ1"/>
<dbReference type="Gene3D" id="3.40.250.10">
    <property type="entry name" value="Rhodanese-like domain"/>
    <property type="match status" value="1"/>
</dbReference>
<dbReference type="SUPFAM" id="SSF52821">
    <property type="entry name" value="Rhodanese/Cell cycle control phosphatase"/>
    <property type="match status" value="1"/>
</dbReference>
<gene>
    <name evidence="3" type="ORF">CTEN210_15745</name>
</gene>
<dbReference type="InterPro" id="IPR040503">
    <property type="entry name" value="TRHO_N"/>
</dbReference>
<dbReference type="PANTHER" id="PTHR43268">
    <property type="entry name" value="THIOSULFATE SULFURTRANSFERASE/RHODANESE-LIKE DOMAIN-CONTAINING PROTEIN 2"/>
    <property type="match status" value="1"/>
</dbReference>
<dbReference type="Pfam" id="PF00581">
    <property type="entry name" value="Rhodanese"/>
    <property type="match status" value="1"/>
</dbReference>
<evidence type="ECO:0000256" key="1">
    <source>
        <dbReference type="SAM" id="MobiDB-lite"/>
    </source>
</evidence>
<dbReference type="EMBL" id="BLLK01000062">
    <property type="protein sequence ID" value="GFH59269.1"/>
    <property type="molecule type" value="Genomic_DNA"/>
</dbReference>
<evidence type="ECO:0000313" key="4">
    <source>
        <dbReference type="Proteomes" id="UP001054902"/>
    </source>
</evidence>
<dbReference type="PROSITE" id="PS50206">
    <property type="entry name" value="RHODANESE_3"/>
    <property type="match status" value="1"/>
</dbReference>
<evidence type="ECO:0000259" key="2">
    <source>
        <dbReference type="PROSITE" id="PS50206"/>
    </source>
</evidence>
<reference evidence="3 4" key="1">
    <citation type="journal article" date="2021" name="Sci. Rep.">
        <title>The genome of the diatom Chaetoceros tenuissimus carries an ancient integrated fragment of an extant virus.</title>
        <authorList>
            <person name="Hongo Y."/>
            <person name="Kimura K."/>
            <person name="Takaki Y."/>
            <person name="Yoshida Y."/>
            <person name="Baba S."/>
            <person name="Kobayashi G."/>
            <person name="Nagasaki K."/>
            <person name="Hano T."/>
            <person name="Tomaru Y."/>
        </authorList>
    </citation>
    <scope>NUCLEOTIDE SEQUENCE [LARGE SCALE GENOMIC DNA]</scope>
    <source>
        <strain evidence="3 4">NIES-3715</strain>
    </source>
</reference>
<sequence length="390" mass="44479">MSTPATSNKLNGSRHIVLALYKFVKIPSEEIPSLKAQIEEKLRLVKARGTILLAEEGINGTICYAENEAGGPSHDLVKDYLNNHEYFMGIRTRTSYTDTAIFHRLKVKIKKEIVTIGGEIDETDESKKPIGYMSKCEIDPNKMKGTYVKPGKEWDDLCDDPDVVVIDTRNKYEIEIGTFENAINPNTDNFRQFPDWLHRFADKCKEANEEEVPDRCVLNTKSTTEDNARNNNPVPEEDMPIVRKKPKAIAMYCTGGIRCEKSTSYTLAAEVFPKDIPVYHLEGGVLAYLDAHPDEKKSKWKGECFVFDQRVAVTHGLKPSEKYNACHACRRPISTEDMQRDDYVKGVSCRYCKDSANDKSKQRFEMRQKQMDLAQSKGSRHIHDPKELNE</sequence>
<dbReference type="Gene3D" id="3.30.70.100">
    <property type="match status" value="1"/>
</dbReference>
<evidence type="ECO:0000313" key="3">
    <source>
        <dbReference type="EMBL" id="GFH59269.1"/>
    </source>
</evidence>
<name>A0AAD3HDJ1_9STRA</name>
<accession>A0AAD3HDJ1</accession>
<dbReference type="Pfam" id="PF17773">
    <property type="entry name" value="UPF0176_N"/>
    <property type="match status" value="1"/>
</dbReference>
<dbReference type="InterPro" id="IPR020936">
    <property type="entry name" value="TrhO"/>
</dbReference>
<dbReference type="SMART" id="SM00450">
    <property type="entry name" value="RHOD"/>
    <property type="match status" value="1"/>
</dbReference>
<feature type="compositionally biased region" description="Basic and acidic residues" evidence="1">
    <location>
        <begin position="357"/>
        <end position="370"/>
    </location>
</feature>
<feature type="compositionally biased region" description="Basic and acidic residues" evidence="1">
    <location>
        <begin position="381"/>
        <end position="390"/>
    </location>
</feature>
<dbReference type="InterPro" id="IPR036873">
    <property type="entry name" value="Rhodanese-like_dom_sf"/>
</dbReference>
<protein>
    <submittedName>
        <fullName evidence="3">Rhodanese-related sulfurtransferase</fullName>
    </submittedName>
</protein>
<dbReference type="PANTHER" id="PTHR43268:SF3">
    <property type="entry name" value="RHODANESE-LIKE DOMAIN-CONTAINING PROTEIN 7-RELATED"/>
    <property type="match status" value="1"/>
</dbReference>
<proteinExistence type="predicted"/>
<feature type="region of interest" description="Disordered" evidence="1">
    <location>
        <begin position="357"/>
        <end position="390"/>
    </location>
</feature>
<dbReference type="InterPro" id="IPR001763">
    <property type="entry name" value="Rhodanese-like_dom"/>
</dbReference>
<organism evidence="3 4">
    <name type="scientific">Chaetoceros tenuissimus</name>
    <dbReference type="NCBI Taxonomy" id="426638"/>
    <lineage>
        <taxon>Eukaryota</taxon>
        <taxon>Sar</taxon>
        <taxon>Stramenopiles</taxon>
        <taxon>Ochrophyta</taxon>
        <taxon>Bacillariophyta</taxon>
        <taxon>Coscinodiscophyceae</taxon>
        <taxon>Chaetocerotophycidae</taxon>
        <taxon>Chaetocerotales</taxon>
        <taxon>Chaetocerotaceae</taxon>
        <taxon>Chaetoceros</taxon>
    </lineage>
</organism>
<dbReference type="Proteomes" id="UP001054902">
    <property type="component" value="Unassembled WGS sequence"/>
</dbReference>
<feature type="domain" description="Rhodanese" evidence="2">
    <location>
        <begin position="159"/>
        <end position="297"/>
    </location>
</feature>
<keyword evidence="4" id="KW-1185">Reference proteome</keyword>